<comment type="caution">
    <text evidence="1">The sequence shown here is derived from an EMBL/GenBank/DDBJ whole genome shotgun (WGS) entry which is preliminary data.</text>
</comment>
<evidence type="ECO:0000313" key="2">
    <source>
        <dbReference type="Proteomes" id="UP000248329"/>
    </source>
</evidence>
<name>A0AC61L055_9EURY</name>
<evidence type="ECO:0000313" key="1">
    <source>
        <dbReference type="EMBL" id="PXF58542.1"/>
    </source>
</evidence>
<dbReference type="EMBL" id="PQXF01000035">
    <property type="protein sequence ID" value="PXF58542.1"/>
    <property type="molecule type" value="Genomic_DNA"/>
</dbReference>
<accession>A0AC61L055</accession>
<organism evidence="1 2">
    <name type="scientific">Candidatus Methanogaster sp</name>
    <dbReference type="NCBI Taxonomy" id="3386292"/>
    <lineage>
        <taxon>Archaea</taxon>
        <taxon>Methanobacteriati</taxon>
        <taxon>Methanobacteriota</taxon>
        <taxon>Stenosarchaea group</taxon>
        <taxon>Methanomicrobia</taxon>
        <taxon>Methanosarcinales</taxon>
        <taxon>ANME-2 cluster</taxon>
        <taxon>Candidatus Methanogasteraceae</taxon>
        <taxon>Candidatus Methanogaster</taxon>
    </lineage>
</organism>
<protein>
    <submittedName>
        <fullName evidence="1">Uncharacterized protein</fullName>
    </submittedName>
</protein>
<reference evidence="1" key="1">
    <citation type="submission" date="2018-01" db="EMBL/GenBank/DDBJ databases">
        <authorList>
            <person name="Krukenberg V."/>
        </authorList>
    </citation>
    <scope>NUCLEOTIDE SEQUENCE</scope>
    <source>
        <strain evidence="1">E20ANME2</strain>
    </source>
</reference>
<sequence length="753" mass="81143">MKRRGGEAISGAKLRYNDRTADMYVPLEEVRLEMIRMGKREREKLVGTTMFALLLILSVGIGTASADGPAWMRNSGWDLMDVGQGSAPELADLDDDGDYDLLLGNNDGLALGYENTGGASSPAWTRKTGWDVYADPGYGGTKVAFADLDNDGDYDLLLGEGPTGDISAHENTGSVSSPNWTRKSSWDSPTLQYPGAKPAIADLDGDGDYDLICGQAFMGDLFAYENTGGVSSPNWAKKSIWDPPSVGQGATPDFADLDGDGDYDLMIGKKDGGTTYAYENTGSASSPVWTREPEWDPPSVAAELSAKPALADLDGDSDYDLLLGTQLGVTYGFENTAPLPSPAIYVSETGWWYDGQQFNASSTPIQSAVNNATAGDTIIIKDGTYTENVEVETGSLTIRSENGSDHTTVQTAYGWIHVFMVTASNVNVSELTVTGTSWSRIAGVCIKDVSNCNISNNVATGNFFGIYLADNSSNCMVSNNLAYSNIRPGIVLHGAFNNIITNNTAYSNGGGGCSVSWRSHNNTLSNNTIYSGYVGIGNGQEAYNNIIRDNNIRGMSASGIRISYGTHNSSIFNNNFSSCSVGIEISEGFDNMIYNNKISNSENGTALIRSSGNRIYLNNFINNTDEVYSEDSTDNLWNSTEELHYTYNDTTFIDYLGNYWDGYDGDDGDGDGIGDTSFDMGYATDDRPLMKHFEEYHIIPPAFTPVDAVIALEIAVGRHPFNREVDADGDGVITSLDALMILQAAEGNIEIDE</sequence>
<proteinExistence type="predicted"/>
<gene>
    <name evidence="1" type="ORF">C4B59_13175</name>
</gene>
<dbReference type="Proteomes" id="UP000248329">
    <property type="component" value="Unassembled WGS sequence"/>
</dbReference>